<evidence type="ECO:0000313" key="3">
    <source>
        <dbReference type="Proteomes" id="UP001307849"/>
    </source>
</evidence>
<feature type="region of interest" description="Disordered" evidence="1">
    <location>
        <begin position="134"/>
        <end position="166"/>
    </location>
</feature>
<dbReference type="Proteomes" id="UP001307849">
    <property type="component" value="Unassembled WGS sequence"/>
</dbReference>
<comment type="caution">
    <text evidence="2">The sequence shown here is derived from an EMBL/GenBank/DDBJ whole genome shotgun (WGS) entry which is preliminary data.</text>
</comment>
<evidence type="ECO:0000256" key="1">
    <source>
        <dbReference type="SAM" id="MobiDB-lite"/>
    </source>
</evidence>
<feature type="region of interest" description="Disordered" evidence="1">
    <location>
        <begin position="58"/>
        <end position="79"/>
    </location>
</feature>
<evidence type="ECO:0000313" key="2">
    <source>
        <dbReference type="EMBL" id="KAK6521533.1"/>
    </source>
</evidence>
<protein>
    <submittedName>
        <fullName evidence="2">Uncharacterized protein</fullName>
    </submittedName>
</protein>
<dbReference type="EMBL" id="JAVHJM010000001">
    <property type="protein sequence ID" value="KAK6521533.1"/>
    <property type="molecule type" value="Genomic_DNA"/>
</dbReference>
<gene>
    <name evidence="2" type="ORF">TWF506_001744</name>
</gene>
<sequence>MHNFISSYFFWISSQSDIIINVRKAPLPRSRSRSNHLGVCSAPKPTYSPHIVTSAKAPTGSPAWPHRGGSPPPVTTTLRRSLPSLSRSLSIPRVNRVTSDSGAAVAQTSLTLLLSYPLTLLSLVLSYSYSPSTSHLFPQQHHSSQTLYREHHRNTKHPSKEKEERE</sequence>
<keyword evidence="3" id="KW-1185">Reference proteome</keyword>
<dbReference type="AlphaFoldDB" id="A0AAN8NNB4"/>
<proteinExistence type="predicted"/>
<reference evidence="2 3" key="1">
    <citation type="submission" date="2019-10" db="EMBL/GenBank/DDBJ databases">
        <authorList>
            <person name="Palmer J.M."/>
        </authorList>
    </citation>
    <scope>NUCLEOTIDE SEQUENCE [LARGE SCALE GENOMIC DNA]</scope>
    <source>
        <strain evidence="2 3">TWF506</strain>
    </source>
</reference>
<feature type="compositionally biased region" description="Polar residues" evidence="1">
    <location>
        <begin position="135"/>
        <end position="147"/>
    </location>
</feature>
<accession>A0AAN8NNB4</accession>
<name>A0AAN8NNB4_9PEZI</name>
<organism evidence="2 3">
    <name type="scientific">Arthrobotrys conoides</name>
    <dbReference type="NCBI Taxonomy" id="74498"/>
    <lineage>
        <taxon>Eukaryota</taxon>
        <taxon>Fungi</taxon>
        <taxon>Dikarya</taxon>
        <taxon>Ascomycota</taxon>
        <taxon>Pezizomycotina</taxon>
        <taxon>Orbiliomycetes</taxon>
        <taxon>Orbiliales</taxon>
        <taxon>Orbiliaceae</taxon>
        <taxon>Arthrobotrys</taxon>
    </lineage>
</organism>